<dbReference type="SUPFAM" id="SSF52374">
    <property type="entry name" value="Nucleotidylyl transferase"/>
    <property type="match status" value="1"/>
</dbReference>
<protein>
    <submittedName>
        <fullName evidence="1">Uncharacterized protein</fullName>
    </submittedName>
</protein>
<gene>
    <name evidence="1" type="primary">WBGene00278248</name>
</gene>
<name>A0A2A6BIK6_PRIPA</name>
<evidence type="ECO:0000313" key="2">
    <source>
        <dbReference type="Proteomes" id="UP000005239"/>
    </source>
</evidence>
<dbReference type="PANTHER" id="PTHR43766">
    <property type="entry name" value="TRYPTOPHAN--TRNA LIGASE, MITOCHONDRIAL"/>
    <property type="match status" value="1"/>
</dbReference>
<dbReference type="EnsemblMetazoa" id="PPA39879.1">
    <property type="protein sequence ID" value="PPA39879.1"/>
    <property type="gene ID" value="WBGene00278248"/>
</dbReference>
<reference evidence="1" key="2">
    <citation type="submission" date="2022-06" db="UniProtKB">
        <authorList>
            <consortium name="EnsemblMetazoa"/>
        </authorList>
    </citation>
    <scope>IDENTIFICATION</scope>
    <source>
        <strain evidence="1">PS312</strain>
    </source>
</reference>
<accession>A0A8R1YW21</accession>
<dbReference type="AlphaFoldDB" id="A0A2A6BIK6"/>
<dbReference type="InterPro" id="IPR050203">
    <property type="entry name" value="Trp-tRNA_synthetase"/>
</dbReference>
<sequence>MARSKYRIANECTPPPINLPDLQLANPYWEQYVAGEGRINLTDDVDAIADKCRKAQSDAEPGINYDPGRRTAVANLVSGIDLLAAVRETTPEEIVKAAEGWDIVQLKEALAVETEALIAPIRDRYETITKDPQEIYRILEMNEEKARATVSHTMKIVLKAVGFR</sequence>
<accession>A0A2A6BIK6</accession>
<evidence type="ECO:0000313" key="1">
    <source>
        <dbReference type="EnsemblMetazoa" id="PPA39879.1"/>
    </source>
</evidence>
<reference evidence="2" key="1">
    <citation type="journal article" date="2008" name="Nat. Genet.">
        <title>The Pristionchus pacificus genome provides a unique perspective on nematode lifestyle and parasitism.</title>
        <authorList>
            <person name="Dieterich C."/>
            <person name="Clifton S.W."/>
            <person name="Schuster L.N."/>
            <person name="Chinwalla A."/>
            <person name="Delehaunty K."/>
            <person name="Dinkelacker I."/>
            <person name="Fulton L."/>
            <person name="Fulton R."/>
            <person name="Godfrey J."/>
            <person name="Minx P."/>
            <person name="Mitreva M."/>
            <person name="Roeseler W."/>
            <person name="Tian H."/>
            <person name="Witte H."/>
            <person name="Yang S.P."/>
            <person name="Wilson R.K."/>
            <person name="Sommer R.J."/>
        </authorList>
    </citation>
    <scope>NUCLEOTIDE SEQUENCE [LARGE SCALE GENOMIC DNA]</scope>
    <source>
        <strain evidence="2">PS312</strain>
    </source>
</reference>
<dbReference type="Gene3D" id="1.10.240.10">
    <property type="entry name" value="Tyrosyl-Transfer RNA Synthetase"/>
    <property type="match status" value="1"/>
</dbReference>
<dbReference type="PANTHER" id="PTHR43766:SF1">
    <property type="entry name" value="TRYPTOPHAN--TRNA LIGASE, MITOCHONDRIAL"/>
    <property type="match status" value="1"/>
</dbReference>
<proteinExistence type="predicted"/>
<dbReference type="OrthoDB" id="15808at2759"/>
<keyword evidence="2" id="KW-1185">Reference proteome</keyword>
<dbReference type="Proteomes" id="UP000005239">
    <property type="component" value="Unassembled WGS sequence"/>
</dbReference>
<organism evidence="1 2">
    <name type="scientific">Pristionchus pacificus</name>
    <name type="common">Parasitic nematode worm</name>
    <dbReference type="NCBI Taxonomy" id="54126"/>
    <lineage>
        <taxon>Eukaryota</taxon>
        <taxon>Metazoa</taxon>
        <taxon>Ecdysozoa</taxon>
        <taxon>Nematoda</taxon>
        <taxon>Chromadorea</taxon>
        <taxon>Rhabditida</taxon>
        <taxon>Rhabditina</taxon>
        <taxon>Diplogasteromorpha</taxon>
        <taxon>Diplogasteroidea</taxon>
        <taxon>Neodiplogasteridae</taxon>
        <taxon>Pristionchus</taxon>
    </lineage>
</organism>